<dbReference type="PANTHER" id="PTHR34385">
    <property type="entry name" value="D-ALANYL-D-ALANINE CARBOXYPEPTIDASE"/>
    <property type="match status" value="1"/>
</dbReference>
<feature type="non-terminal residue" evidence="2">
    <location>
        <position position="1"/>
    </location>
</feature>
<dbReference type="Pfam" id="PF02557">
    <property type="entry name" value="VanY"/>
    <property type="match status" value="1"/>
</dbReference>
<dbReference type="SUPFAM" id="SSF55166">
    <property type="entry name" value="Hedgehog/DD-peptidase"/>
    <property type="match status" value="1"/>
</dbReference>
<dbReference type="InterPro" id="IPR009045">
    <property type="entry name" value="Zn_M74/Hedgehog-like"/>
</dbReference>
<sequence>TRIDNGRLLPESATSSIGKTRIATSSLSDYQNMFAAAKADGVFLEPVSGYRTFEEQALQRLEFCTPNNTFSEVFTALRGDGVVCNPLVSRPGRSEHNKGRAIDFGINGETDECTYQDTAAYAWLVDNAANFSFRPLTGSACEGLGEPWHWEQ</sequence>
<proteinExistence type="predicted"/>
<dbReference type="GO" id="GO:0006508">
    <property type="term" value="P:proteolysis"/>
    <property type="evidence" value="ECO:0007669"/>
    <property type="project" value="InterPro"/>
</dbReference>
<reference evidence="2" key="1">
    <citation type="submission" date="2018-06" db="EMBL/GenBank/DDBJ databases">
        <authorList>
            <person name="Zhirakovskaya E."/>
        </authorList>
    </citation>
    <scope>NUCLEOTIDE SEQUENCE</scope>
</reference>
<dbReference type="EMBL" id="UOET01000155">
    <property type="protein sequence ID" value="VAW27747.1"/>
    <property type="molecule type" value="Genomic_DNA"/>
</dbReference>
<organism evidence="2">
    <name type="scientific">hydrothermal vent metagenome</name>
    <dbReference type="NCBI Taxonomy" id="652676"/>
    <lineage>
        <taxon>unclassified sequences</taxon>
        <taxon>metagenomes</taxon>
        <taxon>ecological metagenomes</taxon>
    </lineage>
</organism>
<gene>
    <name evidence="2" type="ORF">MNBD_BACTEROID07-1666</name>
</gene>
<protein>
    <recommendedName>
        <fullName evidence="1">D-alanyl-D-alanine carboxypeptidase-like core domain-containing protein</fullName>
    </recommendedName>
</protein>
<feature type="domain" description="D-alanyl-D-alanine carboxypeptidase-like core" evidence="1">
    <location>
        <begin position="25"/>
        <end position="150"/>
    </location>
</feature>
<dbReference type="GO" id="GO:0008233">
    <property type="term" value="F:peptidase activity"/>
    <property type="evidence" value="ECO:0007669"/>
    <property type="project" value="InterPro"/>
</dbReference>
<dbReference type="PANTHER" id="PTHR34385:SF1">
    <property type="entry name" value="PEPTIDOGLYCAN L-ALANYL-D-GLUTAMATE ENDOPEPTIDASE CWLK"/>
    <property type="match status" value="1"/>
</dbReference>
<dbReference type="Gene3D" id="3.30.1380.10">
    <property type="match status" value="1"/>
</dbReference>
<evidence type="ECO:0000259" key="1">
    <source>
        <dbReference type="Pfam" id="PF02557"/>
    </source>
</evidence>
<dbReference type="InterPro" id="IPR003709">
    <property type="entry name" value="VanY-like_core_dom"/>
</dbReference>
<dbReference type="CDD" id="cd14814">
    <property type="entry name" value="Peptidase_M15"/>
    <property type="match status" value="1"/>
</dbReference>
<evidence type="ECO:0000313" key="2">
    <source>
        <dbReference type="EMBL" id="VAW27747.1"/>
    </source>
</evidence>
<dbReference type="InterPro" id="IPR052179">
    <property type="entry name" value="DD-CPase-like"/>
</dbReference>
<dbReference type="AlphaFoldDB" id="A0A3B0URB3"/>
<name>A0A3B0URB3_9ZZZZ</name>
<accession>A0A3B0URB3</accession>